<dbReference type="Gene3D" id="3.30.420.10">
    <property type="entry name" value="Ribonuclease H-like superfamily/Ribonuclease H"/>
    <property type="match status" value="1"/>
</dbReference>
<dbReference type="InterPro" id="IPR047655">
    <property type="entry name" value="Transpos_IS630-like"/>
</dbReference>
<sequence length="319" mass="35196">MGKSYSGDLRDRIIGYVSAGGSRRGAAKHFGVSDSCAVKLLARVEQTGCSAPARQGRPPGDGKLAAHRSFLIEQVEAKPDITLPQLAALLEAQRGVSADPSSLSRALRARLGSHIKKALMASERAREAVRERRREWIEHRQPVMRQQPARLVFIDETAVTTKMTRLRGRSLRGKRLAADAPFGHWRTQTFIAGLRCAQLTAPWVLDGPMNRDAFDAYVETQLAPTLSPGDVVVLDNLAAHKGPRAVQALKARGAWFLFLPPYSPDLNPIEMAFSKLKAHLRGACARTFDDLWRAVGDICSLYEPQECWNYFKAAGYASH</sequence>
<dbReference type="InterPro" id="IPR002622">
    <property type="entry name" value="Transposase_14"/>
</dbReference>
<accession>A0ABY4ZQD6</accession>
<dbReference type="SUPFAM" id="SSF46689">
    <property type="entry name" value="Homeodomain-like"/>
    <property type="match status" value="1"/>
</dbReference>
<dbReference type="Proteomes" id="UP001057520">
    <property type="component" value="Chromosome"/>
</dbReference>
<feature type="domain" description="Transposase Synechocystis PCC 6803" evidence="1">
    <location>
        <begin position="4"/>
        <end position="120"/>
    </location>
</feature>
<dbReference type="PANTHER" id="PTHR46564:SF1">
    <property type="entry name" value="TRANSPOSASE"/>
    <property type="match status" value="1"/>
</dbReference>
<dbReference type="InterPro" id="IPR009057">
    <property type="entry name" value="Homeodomain-like_sf"/>
</dbReference>
<evidence type="ECO:0000313" key="3">
    <source>
        <dbReference type="EMBL" id="USQ94191.1"/>
    </source>
</evidence>
<feature type="domain" description="Tc1-like transposase DDE" evidence="2">
    <location>
        <begin position="150"/>
        <end position="291"/>
    </location>
</feature>
<proteinExistence type="predicted"/>
<keyword evidence="4" id="KW-1185">Reference proteome</keyword>
<reference evidence="3 4" key="1">
    <citation type="submission" date="2022-04" db="EMBL/GenBank/DDBJ databases">
        <title>Genome sequence of soybean root-associated Caulobacter segnis RL271.</title>
        <authorList>
            <person name="Longley R."/>
            <person name="Bonito G."/>
            <person name="Trigodet F."/>
            <person name="Crosson S."/>
            <person name="Fiebig A."/>
        </authorList>
    </citation>
    <scope>NUCLEOTIDE SEQUENCE [LARGE SCALE GENOMIC DNA]</scope>
    <source>
        <strain evidence="3 4">RL271</strain>
    </source>
</reference>
<evidence type="ECO:0000313" key="4">
    <source>
        <dbReference type="Proteomes" id="UP001057520"/>
    </source>
</evidence>
<organism evidence="3 4">
    <name type="scientific">Caulobacter segnis</name>
    <dbReference type="NCBI Taxonomy" id="88688"/>
    <lineage>
        <taxon>Bacteria</taxon>
        <taxon>Pseudomonadati</taxon>
        <taxon>Pseudomonadota</taxon>
        <taxon>Alphaproteobacteria</taxon>
        <taxon>Caulobacterales</taxon>
        <taxon>Caulobacteraceae</taxon>
        <taxon>Caulobacter</taxon>
    </lineage>
</organism>
<dbReference type="Pfam" id="PF13358">
    <property type="entry name" value="DDE_3"/>
    <property type="match status" value="1"/>
</dbReference>
<dbReference type="Pfam" id="PF01710">
    <property type="entry name" value="HTH_Tnp_IS630"/>
    <property type="match status" value="1"/>
</dbReference>
<dbReference type="InterPro" id="IPR036397">
    <property type="entry name" value="RNaseH_sf"/>
</dbReference>
<gene>
    <name evidence="3" type="ORF">MZV50_16455</name>
</gene>
<dbReference type="PANTHER" id="PTHR46564">
    <property type="entry name" value="TRANSPOSASE"/>
    <property type="match status" value="1"/>
</dbReference>
<evidence type="ECO:0000259" key="2">
    <source>
        <dbReference type="Pfam" id="PF13358"/>
    </source>
</evidence>
<evidence type="ECO:0000259" key="1">
    <source>
        <dbReference type="Pfam" id="PF01710"/>
    </source>
</evidence>
<dbReference type="InterPro" id="IPR038717">
    <property type="entry name" value="Tc1-like_DDE_dom"/>
</dbReference>
<dbReference type="NCBIfam" id="NF033545">
    <property type="entry name" value="transpos_IS630"/>
    <property type="match status" value="1"/>
</dbReference>
<protein>
    <submittedName>
        <fullName evidence="3">IS630 family transposase</fullName>
    </submittedName>
</protein>
<dbReference type="EMBL" id="CP096040">
    <property type="protein sequence ID" value="USQ94191.1"/>
    <property type="molecule type" value="Genomic_DNA"/>
</dbReference>
<name>A0ABY4ZQD6_9CAUL</name>